<accession>A0ABT4GLV1</accession>
<proteinExistence type="predicted"/>
<evidence type="ECO:0000313" key="3">
    <source>
        <dbReference type="EMBL" id="MCY9697181.1"/>
    </source>
</evidence>
<dbReference type="RefSeq" id="WP_268618000.1">
    <property type="nucleotide sequence ID" value="NZ_JAMDMX010000128.1"/>
</dbReference>
<dbReference type="PROSITE" id="PS51257">
    <property type="entry name" value="PROKAR_LIPOPROTEIN"/>
    <property type="match status" value="1"/>
</dbReference>
<organism evidence="3 4">
    <name type="scientific">Paenibacillus alginolyticus</name>
    <dbReference type="NCBI Taxonomy" id="59839"/>
    <lineage>
        <taxon>Bacteria</taxon>
        <taxon>Bacillati</taxon>
        <taxon>Bacillota</taxon>
        <taxon>Bacilli</taxon>
        <taxon>Bacillales</taxon>
        <taxon>Paenibacillaceae</taxon>
        <taxon>Paenibacillus</taxon>
    </lineage>
</organism>
<evidence type="ECO:0000259" key="2">
    <source>
        <dbReference type="Pfam" id="PF12010"/>
    </source>
</evidence>
<feature type="domain" description="DUF3502" evidence="2">
    <location>
        <begin position="446"/>
        <end position="512"/>
    </location>
</feature>
<dbReference type="PANTHER" id="PTHR43649">
    <property type="entry name" value="ARABINOSE-BINDING PROTEIN-RELATED"/>
    <property type="match status" value="1"/>
</dbReference>
<dbReference type="InterPro" id="IPR022627">
    <property type="entry name" value="DUF3502"/>
</dbReference>
<gene>
    <name evidence="3" type="ORF">M5X19_30610</name>
</gene>
<reference evidence="3 4" key="1">
    <citation type="submission" date="2022-05" db="EMBL/GenBank/DDBJ databases">
        <title>Genome Sequencing of Bee-Associated Microbes.</title>
        <authorList>
            <person name="Dunlap C."/>
        </authorList>
    </citation>
    <scope>NUCLEOTIDE SEQUENCE [LARGE SCALE GENOMIC DNA]</scope>
    <source>
        <strain evidence="3 4">NRRL B-14421</strain>
    </source>
</reference>
<dbReference type="Proteomes" id="UP001527099">
    <property type="component" value="Unassembled WGS sequence"/>
</dbReference>
<protein>
    <submittedName>
        <fullName evidence="3">Extracellular solute-binding protein</fullName>
    </submittedName>
</protein>
<comment type="caution">
    <text evidence="3">The sequence shown here is derived from an EMBL/GenBank/DDBJ whole genome shotgun (WGS) entry which is preliminary data.</text>
</comment>
<dbReference type="EMBL" id="JAMDMX010000128">
    <property type="protein sequence ID" value="MCY9697181.1"/>
    <property type="molecule type" value="Genomic_DNA"/>
</dbReference>
<feature type="signal peptide" evidence="1">
    <location>
        <begin position="1"/>
        <end position="19"/>
    </location>
</feature>
<name>A0ABT4GLV1_9BACL</name>
<dbReference type="InterPro" id="IPR006059">
    <property type="entry name" value="SBP"/>
</dbReference>
<dbReference type="SUPFAM" id="SSF53850">
    <property type="entry name" value="Periplasmic binding protein-like II"/>
    <property type="match status" value="1"/>
</dbReference>
<feature type="chain" id="PRO_5046114593" evidence="1">
    <location>
        <begin position="20"/>
        <end position="515"/>
    </location>
</feature>
<evidence type="ECO:0000313" key="4">
    <source>
        <dbReference type="Proteomes" id="UP001527099"/>
    </source>
</evidence>
<evidence type="ECO:0000256" key="1">
    <source>
        <dbReference type="SAM" id="SignalP"/>
    </source>
</evidence>
<keyword evidence="4" id="KW-1185">Reference proteome</keyword>
<dbReference type="Gene3D" id="3.40.190.10">
    <property type="entry name" value="Periplasmic binding protein-like II"/>
    <property type="match status" value="2"/>
</dbReference>
<dbReference type="InterPro" id="IPR050490">
    <property type="entry name" value="Bact_solute-bd_prot1"/>
</dbReference>
<dbReference type="PANTHER" id="PTHR43649:SF12">
    <property type="entry name" value="DIACETYLCHITOBIOSE BINDING PROTEIN DASA"/>
    <property type="match status" value="1"/>
</dbReference>
<keyword evidence="1" id="KW-0732">Signal</keyword>
<sequence length="515" mass="57691">MNKLSMISMSSLLAVSFIAGCGSTNDKPVASATPTTDDKSVKESAKPAEVVTLKYVLPGNEPKEWAAVKDAVDKKLQADGVNVKIVKEYIDWGAWEQKLNLKLSTGEDFDMFHVMNDWISLANYIGRGAVKDVGPEVAKYGPELKKAIPDSVWSGVQKDGKTYGIPSYWYEPAVDGSFTANRILLNQAGVKEVPKTQEEMLAAMEKVMATDKGASKPYLPIRGGLRDASDVLHRAYDSYPFAVKDKIALIDKDGKVKSWAETEEFKKDSAFFRTAYQKKLTNPDILVVKQEQIDKQINSGIYPFLFGTPNNVNEMKKSYPNMKDEDFTLQRLNPDKPHYRMFNAKNVNAVAANSKHPEAAVKFLNWLYTSQENYDLFMYGIEGKTYKKVGDRGIEYLKDADGKTNLYVQDDWMIGNLKFIRIDPNMLSANKALFVSDPNAQTFFAADFFFDPTAVKSEMSNIQAVYTSDIMPIYDGVLDYDQKSKAAIDKLKAAGIDKVIAEYQKQLDAYKASKK</sequence>
<dbReference type="Pfam" id="PF12010">
    <property type="entry name" value="DUF3502"/>
    <property type="match status" value="1"/>
</dbReference>
<dbReference type="Pfam" id="PF01547">
    <property type="entry name" value="SBP_bac_1"/>
    <property type="match status" value="1"/>
</dbReference>